<dbReference type="FunFam" id="3.40.309.10:FF:000001">
    <property type="entry name" value="Mitochondrial aldehyde dehydrogenase 2"/>
    <property type="match status" value="1"/>
</dbReference>
<evidence type="ECO:0000256" key="4">
    <source>
        <dbReference type="RuleBase" id="RU003345"/>
    </source>
</evidence>
<protein>
    <submittedName>
        <fullName evidence="5">Aldehyde dehydrogenase 1-like protein</fullName>
    </submittedName>
</protein>
<keyword evidence="2 4" id="KW-0560">Oxidoreductase</keyword>
<gene>
    <name evidence="5" type="ORF">QR98_0007320</name>
</gene>
<sequence length="679" mass="75252">MKIAIIGQSLFASSVYQLLKSNGHTVTAVFTIPDQNGREDPLALSARTDLVPVPVNVTKLGLENGKVIAAEKYGQTDESMNLGEFSESEKILVEEIRKIWASILNTEIDDSSNFFKLGAGSMDVTRLIESIIDLGQCVDMKLSNENVYMNSDFDEFISFIIARLRKSSDANDLPRLQYDGIEICANRLKIKCPNQLFINNKFIDSSEPNNTFPTINPNDESVICQVQCANEKDVDLAVRAAQEAFEWSEWSTMNARDRGKLLNRLADLLDAHKEELATLESIDSGAVYTLAVKTHIGMSIETWRYFAGWCDKIQGETIPINNARPNRNLTFTRKEPIGVCGLIIPWNYPLMMLSWKMAACLAAGNTVVLKPAEVTPLTALKFAELSVYAGFPAGVINILPGIGSITGQAINQHPLVRKIGFTGSTQIGKIIMSKCGLPNLKRCSLELGGKSPLFIFKDCDLERAIRHALSAVFFNKGENCIAAGRVFVEESIHDVFVQKVLAEVKKMRIGDPLDRYTDHGPQNHRAHLEKLIKYVEIGVKEGAQLIYGGKQVARAGLYFEPTIFLNVTDEMYIANEESFGPIMNISKFDDICSNDDIEQLIERANNTQYGLASGVFTKDLSKALLVMEKICAGTCFINCYNKTDVAAPFGGFKQSGHGKDLGREALNEYLKTKTVTIEY</sequence>
<dbReference type="Gene3D" id="1.10.1200.10">
    <property type="entry name" value="ACP-like"/>
    <property type="match status" value="1"/>
</dbReference>
<dbReference type="InterPro" id="IPR016162">
    <property type="entry name" value="Ald_DH_N"/>
</dbReference>
<evidence type="ECO:0000256" key="2">
    <source>
        <dbReference type="ARBA" id="ARBA00023002"/>
    </source>
</evidence>
<comment type="caution">
    <text evidence="5">The sequence shown here is derived from an EMBL/GenBank/DDBJ whole genome shotgun (WGS) entry which is preliminary data.</text>
</comment>
<proteinExistence type="inferred from homology"/>
<dbReference type="VEuPathDB" id="VectorBase:SSCA007130"/>
<dbReference type="InterPro" id="IPR036736">
    <property type="entry name" value="ACP-like_sf"/>
</dbReference>
<dbReference type="GO" id="GO:0016620">
    <property type="term" value="F:oxidoreductase activity, acting on the aldehyde or oxo group of donors, NAD or NADP as acceptor"/>
    <property type="evidence" value="ECO:0007669"/>
    <property type="project" value="InterPro"/>
</dbReference>
<dbReference type="PANTHER" id="PTHR11699">
    <property type="entry name" value="ALDEHYDE DEHYDROGENASE-RELATED"/>
    <property type="match status" value="1"/>
</dbReference>
<feature type="active site" evidence="3">
    <location>
        <position position="446"/>
    </location>
</feature>
<dbReference type="Pfam" id="PF00550">
    <property type="entry name" value="PP-binding"/>
    <property type="match status" value="1"/>
</dbReference>
<evidence type="ECO:0000313" key="5">
    <source>
        <dbReference type="EMBL" id="KPM02322.1"/>
    </source>
</evidence>
<dbReference type="Pfam" id="PF00171">
    <property type="entry name" value="Aldedh"/>
    <property type="match status" value="1"/>
</dbReference>
<dbReference type="PROSITE" id="PS50075">
    <property type="entry name" value="CARRIER"/>
    <property type="match status" value="1"/>
</dbReference>
<dbReference type="OrthoDB" id="310895at2759"/>
<dbReference type="AlphaFoldDB" id="A0A131ZU73"/>
<dbReference type="InterPro" id="IPR016160">
    <property type="entry name" value="Ald_DH_CS_CYS"/>
</dbReference>
<dbReference type="EMBL" id="JXLN01001567">
    <property type="protein sequence ID" value="KPM02322.1"/>
    <property type="molecule type" value="Genomic_DNA"/>
</dbReference>
<dbReference type="InterPro" id="IPR009081">
    <property type="entry name" value="PP-bd_ACP"/>
</dbReference>
<dbReference type="InterPro" id="IPR016163">
    <property type="entry name" value="Ald_DH_C"/>
</dbReference>
<dbReference type="SUPFAM" id="SSF47336">
    <property type="entry name" value="ACP-like"/>
    <property type="match status" value="1"/>
</dbReference>
<dbReference type="PROSITE" id="PS00070">
    <property type="entry name" value="ALDEHYDE_DEHYDR_CYS"/>
    <property type="match status" value="1"/>
</dbReference>
<dbReference type="Proteomes" id="UP000616769">
    <property type="component" value="Unassembled WGS sequence"/>
</dbReference>
<comment type="similarity">
    <text evidence="1 4">Belongs to the aldehyde dehydrogenase family.</text>
</comment>
<dbReference type="FunFam" id="3.40.605.10:FF:000026">
    <property type="entry name" value="Aldehyde dehydrogenase, putative"/>
    <property type="match status" value="1"/>
</dbReference>
<accession>A0A131ZU73</accession>
<reference evidence="5 6" key="1">
    <citation type="journal article" date="2015" name="Parasit. Vectors">
        <title>Draft genome of the scabies mite.</title>
        <authorList>
            <person name="Rider S.D.Jr."/>
            <person name="Morgan M.S."/>
            <person name="Arlian L.G."/>
        </authorList>
    </citation>
    <scope>NUCLEOTIDE SEQUENCE [LARGE SCALE GENOMIC DNA]</scope>
    <source>
        <strain evidence="5">Arlian Lab</strain>
    </source>
</reference>
<evidence type="ECO:0000313" key="6">
    <source>
        <dbReference type="Proteomes" id="UP000616769"/>
    </source>
</evidence>
<dbReference type="PROSITE" id="PS00687">
    <property type="entry name" value="ALDEHYDE_DEHYDR_GLU"/>
    <property type="match status" value="1"/>
</dbReference>
<dbReference type="InterPro" id="IPR016161">
    <property type="entry name" value="Ald_DH/histidinol_DH"/>
</dbReference>
<name>A0A131ZU73_SARSC</name>
<dbReference type="Gene3D" id="3.40.605.10">
    <property type="entry name" value="Aldehyde Dehydrogenase, Chain A, domain 1"/>
    <property type="match status" value="1"/>
</dbReference>
<dbReference type="InterPro" id="IPR029510">
    <property type="entry name" value="Ald_DH_CS_GLU"/>
</dbReference>
<dbReference type="InterPro" id="IPR015590">
    <property type="entry name" value="Aldehyde_DH_dom"/>
</dbReference>
<evidence type="ECO:0000256" key="1">
    <source>
        <dbReference type="ARBA" id="ARBA00009986"/>
    </source>
</evidence>
<organism evidence="5 6">
    <name type="scientific">Sarcoptes scabiei</name>
    <name type="common">Itch mite</name>
    <name type="synonym">Acarus scabiei</name>
    <dbReference type="NCBI Taxonomy" id="52283"/>
    <lineage>
        <taxon>Eukaryota</taxon>
        <taxon>Metazoa</taxon>
        <taxon>Ecdysozoa</taxon>
        <taxon>Arthropoda</taxon>
        <taxon>Chelicerata</taxon>
        <taxon>Arachnida</taxon>
        <taxon>Acari</taxon>
        <taxon>Acariformes</taxon>
        <taxon>Sarcoptiformes</taxon>
        <taxon>Astigmata</taxon>
        <taxon>Psoroptidia</taxon>
        <taxon>Sarcoptoidea</taxon>
        <taxon>Sarcoptidae</taxon>
        <taxon>Sarcoptinae</taxon>
        <taxon>Sarcoptes</taxon>
    </lineage>
</organism>
<dbReference type="FunFam" id="3.40.605.10:FF:000050">
    <property type="entry name" value="Aldehyde dehydrogenase, mitochondrial"/>
    <property type="match status" value="1"/>
</dbReference>
<dbReference type="Gene3D" id="3.40.309.10">
    <property type="entry name" value="Aldehyde Dehydrogenase, Chain A, domain 2"/>
    <property type="match status" value="1"/>
</dbReference>
<evidence type="ECO:0000256" key="3">
    <source>
        <dbReference type="PROSITE-ProRule" id="PRU10007"/>
    </source>
</evidence>
<dbReference type="SUPFAM" id="SSF53720">
    <property type="entry name" value="ALDH-like"/>
    <property type="match status" value="1"/>
</dbReference>